<evidence type="ECO:0000256" key="6">
    <source>
        <dbReference type="SAM" id="SignalP"/>
    </source>
</evidence>
<dbReference type="Proteomes" id="UP001172681">
    <property type="component" value="Unassembled WGS sequence"/>
</dbReference>
<dbReference type="InterPro" id="IPR002938">
    <property type="entry name" value="FAD-bd"/>
</dbReference>
<dbReference type="PANTHER" id="PTHR13789">
    <property type="entry name" value="MONOOXYGENASE"/>
    <property type="match status" value="1"/>
</dbReference>
<keyword evidence="3" id="KW-0274">FAD</keyword>
<evidence type="ECO:0000256" key="2">
    <source>
        <dbReference type="ARBA" id="ARBA00022630"/>
    </source>
</evidence>
<protein>
    <recommendedName>
        <fullName evidence="7">FAD-binding domain-containing protein</fullName>
    </recommendedName>
</protein>
<feature type="signal peptide" evidence="6">
    <location>
        <begin position="1"/>
        <end position="18"/>
    </location>
</feature>
<evidence type="ECO:0000313" key="9">
    <source>
        <dbReference type="Proteomes" id="UP001172681"/>
    </source>
</evidence>
<evidence type="ECO:0000256" key="3">
    <source>
        <dbReference type="ARBA" id="ARBA00022827"/>
    </source>
</evidence>
<dbReference type="PANTHER" id="PTHR13789:SF309">
    <property type="entry name" value="PUTATIVE (AFU_ORTHOLOGUE AFUA_6G14510)-RELATED"/>
    <property type="match status" value="1"/>
</dbReference>
<evidence type="ECO:0000259" key="7">
    <source>
        <dbReference type="Pfam" id="PF01494"/>
    </source>
</evidence>
<organism evidence="8 9">
    <name type="scientific">Knufia peltigerae</name>
    <dbReference type="NCBI Taxonomy" id="1002370"/>
    <lineage>
        <taxon>Eukaryota</taxon>
        <taxon>Fungi</taxon>
        <taxon>Dikarya</taxon>
        <taxon>Ascomycota</taxon>
        <taxon>Pezizomycotina</taxon>
        <taxon>Eurotiomycetes</taxon>
        <taxon>Chaetothyriomycetidae</taxon>
        <taxon>Chaetothyriales</taxon>
        <taxon>Trichomeriaceae</taxon>
        <taxon>Knufia</taxon>
    </lineage>
</organism>
<dbReference type="EMBL" id="JAPDRN010000044">
    <property type="protein sequence ID" value="KAJ9633585.1"/>
    <property type="molecule type" value="Genomic_DNA"/>
</dbReference>
<dbReference type="Pfam" id="PF01494">
    <property type="entry name" value="FAD_binding_3"/>
    <property type="match status" value="1"/>
</dbReference>
<evidence type="ECO:0000256" key="4">
    <source>
        <dbReference type="ARBA" id="ARBA00023002"/>
    </source>
</evidence>
<comment type="similarity">
    <text evidence="1">Belongs to the paxM FAD-dependent monooxygenase family.</text>
</comment>
<accession>A0AA38Y481</accession>
<dbReference type="AlphaFoldDB" id="A0AA38Y481"/>
<reference evidence="8" key="1">
    <citation type="submission" date="2022-10" db="EMBL/GenBank/DDBJ databases">
        <title>Culturing micro-colonial fungi from biological soil crusts in the Mojave desert and describing Neophaeococcomyces mojavensis, and introducing the new genera and species Taxawa tesnikishii.</title>
        <authorList>
            <person name="Kurbessoian T."/>
            <person name="Stajich J.E."/>
        </authorList>
    </citation>
    <scope>NUCLEOTIDE SEQUENCE</scope>
    <source>
        <strain evidence="8">TK_35</strain>
    </source>
</reference>
<evidence type="ECO:0000313" key="8">
    <source>
        <dbReference type="EMBL" id="KAJ9633585.1"/>
    </source>
</evidence>
<dbReference type="Gene3D" id="3.50.50.60">
    <property type="entry name" value="FAD/NAD(P)-binding domain"/>
    <property type="match status" value="1"/>
</dbReference>
<evidence type="ECO:0000256" key="1">
    <source>
        <dbReference type="ARBA" id="ARBA00007992"/>
    </source>
</evidence>
<dbReference type="InterPro" id="IPR050493">
    <property type="entry name" value="FAD-dep_Monooxygenase_BioMet"/>
</dbReference>
<feature type="domain" description="FAD-binding" evidence="7">
    <location>
        <begin position="5"/>
        <end position="363"/>
    </location>
</feature>
<dbReference type="GO" id="GO:0071949">
    <property type="term" value="F:FAD binding"/>
    <property type="evidence" value="ECO:0007669"/>
    <property type="project" value="InterPro"/>
</dbReference>
<dbReference type="GO" id="GO:0004497">
    <property type="term" value="F:monooxygenase activity"/>
    <property type="evidence" value="ECO:0007669"/>
    <property type="project" value="UniProtKB-KW"/>
</dbReference>
<proteinExistence type="inferred from homology"/>
<name>A0AA38Y481_9EURO</name>
<comment type="caution">
    <text evidence="8">The sequence shown here is derived from an EMBL/GenBank/DDBJ whole genome shotgun (WGS) entry which is preliminary data.</text>
</comment>
<evidence type="ECO:0000256" key="5">
    <source>
        <dbReference type="ARBA" id="ARBA00023033"/>
    </source>
</evidence>
<feature type="chain" id="PRO_5041322146" description="FAD-binding domain-containing protein" evidence="6">
    <location>
        <begin position="19"/>
        <end position="425"/>
    </location>
</feature>
<dbReference type="InterPro" id="IPR036188">
    <property type="entry name" value="FAD/NAD-bd_sf"/>
</dbReference>
<sequence>MPFNIAIVGAGLAGPALALELLRFPEITTRIYELRPEGYEQGQHISLAPNALRVLRNLGVYEKLTAIGNSYEELHLRNSIGGYIATFHNGHKRDYGFAAMRIHRRHVQRVLCEEAIARGVQIIHGMKLVKVTERSRDKGVELLFGNGQTESADMVVGTDGLHSAVRQYVQPGADSIYAHMLGVTGFLSKKDLYNQGDGIELPSHFIGRNGFLAVMPSDLSGNEIGFFSTMEFPEEKSREEWNALFHDKNKIRTILTERFGMEQDWAQLIESIGKTAPDETLCTWPFYVAPPLSSWSSASNRALILGDAAHAMIPTGGLGASLALEDTECLALALSSIIGKGFTDKRLGRVLDAWEAHRKVRLKLIQDFTDRNRRMRQPGGSPIAQVIKEWVLWAALRFVPSGRIAGPIYSYDTTDFKNILSTLDL</sequence>
<gene>
    <name evidence="8" type="ORF">H2204_006791</name>
</gene>
<keyword evidence="5" id="KW-0503">Monooxygenase</keyword>
<keyword evidence="2" id="KW-0285">Flavoprotein</keyword>
<keyword evidence="6" id="KW-0732">Signal</keyword>
<keyword evidence="4" id="KW-0560">Oxidoreductase</keyword>
<dbReference type="PRINTS" id="PR00420">
    <property type="entry name" value="RNGMNOXGNASE"/>
</dbReference>
<keyword evidence="9" id="KW-1185">Reference proteome</keyword>
<dbReference type="SUPFAM" id="SSF51905">
    <property type="entry name" value="FAD/NAD(P)-binding domain"/>
    <property type="match status" value="1"/>
</dbReference>